<dbReference type="Pfam" id="PF00005">
    <property type="entry name" value="ABC_tran"/>
    <property type="match status" value="1"/>
</dbReference>
<accession>A0ABT8T804</accession>
<dbReference type="SMART" id="SM00382">
    <property type="entry name" value="AAA"/>
    <property type="match status" value="1"/>
</dbReference>
<reference evidence="6 7" key="1">
    <citation type="submission" date="2023-06" db="EMBL/GenBank/DDBJ databases">
        <title>Campylobacter magnum sp. nov., isolated from cecal contents of domestic pigs (Sus scrofa domesticus).</title>
        <authorList>
            <person name="Papic B."/>
            <person name="Gruntar I."/>
        </authorList>
    </citation>
    <scope>NUCLEOTIDE SEQUENCE [LARGE SCALE GENOMIC DNA]</scope>
    <source>
        <strain evidence="7">34484-21</strain>
    </source>
</reference>
<dbReference type="PANTHER" id="PTHR46743">
    <property type="entry name" value="TEICHOIC ACIDS EXPORT ATP-BINDING PROTEIN TAGH"/>
    <property type="match status" value="1"/>
</dbReference>
<comment type="similarity">
    <text evidence="1">Belongs to the ABC transporter superfamily.</text>
</comment>
<dbReference type="GO" id="GO:0005524">
    <property type="term" value="F:ATP binding"/>
    <property type="evidence" value="ECO:0007669"/>
    <property type="project" value="UniProtKB-KW"/>
</dbReference>
<dbReference type="SUPFAM" id="SSF52540">
    <property type="entry name" value="P-loop containing nucleoside triphosphate hydrolases"/>
    <property type="match status" value="1"/>
</dbReference>
<evidence type="ECO:0000259" key="5">
    <source>
        <dbReference type="PROSITE" id="PS50893"/>
    </source>
</evidence>
<dbReference type="InterPro" id="IPR029439">
    <property type="entry name" value="Wzt_C"/>
</dbReference>
<comment type="caution">
    <text evidence="6">The sequence shown here is derived from an EMBL/GenBank/DDBJ whole genome shotgun (WGS) entry which is preliminary data.</text>
</comment>
<evidence type="ECO:0000256" key="1">
    <source>
        <dbReference type="ARBA" id="ARBA00005417"/>
    </source>
</evidence>
<evidence type="ECO:0000256" key="3">
    <source>
        <dbReference type="ARBA" id="ARBA00022741"/>
    </source>
</evidence>
<dbReference type="InterPro" id="IPR017871">
    <property type="entry name" value="ABC_transporter-like_CS"/>
</dbReference>
<dbReference type="Gene3D" id="3.40.50.300">
    <property type="entry name" value="P-loop containing nucleotide triphosphate hydrolases"/>
    <property type="match status" value="1"/>
</dbReference>
<evidence type="ECO:0000313" key="6">
    <source>
        <dbReference type="EMBL" id="MDO2409405.1"/>
    </source>
</evidence>
<dbReference type="RefSeq" id="WP_302244286.1">
    <property type="nucleotide sequence ID" value="NZ_JAULJQ010000005.1"/>
</dbReference>
<dbReference type="PANTHER" id="PTHR46743:SF2">
    <property type="entry name" value="TEICHOIC ACIDS EXPORT ATP-BINDING PROTEIN TAGH"/>
    <property type="match status" value="1"/>
</dbReference>
<dbReference type="InterPro" id="IPR003593">
    <property type="entry name" value="AAA+_ATPase"/>
</dbReference>
<dbReference type="Gene3D" id="2.70.50.60">
    <property type="entry name" value="abc- transporter (atp binding component) like domain"/>
    <property type="match status" value="1"/>
</dbReference>
<dbReference type="Pfam" id="PF14524">
    <property type="entry name" value="Wzt_C"/>
    <property type="match status" value="1"/>
</dbReference>
<dbReference type="InterPro" id="IPR027417">
    <property type="entry name" value="P-loop_NTPase"/>
</dbReference>
<dbReference type="InterPro" id="IPR003439">
    <property type="entry name" value="ABC_transporter-like_ATP-bd"/>
</dbReference>
<gene>
    <name evidence="6" type="ORF">Q2362_04740</name>
</gene>
<protein>
    <submittedName>
        <fullName evidence="6">ABC transporter ATP-binding protein</fullName>
    </submittedName>
</protein>
<keyword evidence="4 6" id="KW-0067">ATP-binding</keyword>
<sequence length="401" mass="44141">MILSVKNLSKSYKNYSSNLRRVLSYFGLGKAASQEIKIIKNISFEVPKGQSIGLIGQNGAGKSTLLKMITGTLSPSGGTITVNGKICAILELGMGFIPDLSGRENAYQTASLFGHSKAEIDEKIAYIKDFAEIGEYFDQPVRLYSSGMQVRLAFAVSTAWRPDILIIDEALSVGDAYFQNKSFARIQQMKEKGTTLLLVSHDLNAIVAVCERAILIEKGEILKDGQPGAVLDYYNALISQKEGVKINQSVDENGVIKTISGNGKAELVSAYILNSKGNKSTKLLSGEKVRFCFSFRANEDLDDLVFGFLIKNRLAIEIYGTNTYLQKFPLSLKKGEQKSLCFELDLNIGVGVYSISTALHSGNFHLENNYEWHDNATIFEVLDEIADFKGLAKLNPKIILE</sequence>
<keyword evidence="3" id="KW-0547">Nucleotide-binding</keyword>
<dbReference type="Proteomes" id="UP001171111">
    <property type="component" value="Unassembled WGS sequence"/>
</dbReference>
<organism evidence="6 7">
    <name type="scientific">Campylobacter magnus</name>
    <dbReference type="NCBI Taxonomy" id="3026462"/>
    <lineage>
        <taxon>Bacteria</taxon>
        <taxon>Pseudomonadati</taxon>
        <taxon>Campylobacterota</taxon>
        <taxon>Epsilonproteobacteria</taxon>
        <taxon>Campylobacterales</taxon>
        <taxon>Campylobacteraceae</taxon>
        <taxon>Campylobacter</taxon>
    </lineage>
</organism>
<dbReference type="PROSITE" id="PS00211">
    <property type="entry name" value="ABC_TRANSPORTER_1"/>
    <property type="match status" value="1"/>
</dbReference>
<keyword evidence="7" id="KW-1185">Reference proteome</keyword>
<dbReference type="PROSITE" id="PS50893">
    <property type="entry name" value="ABC_TRANSPORTER_2"/>
    <property type="match status" value="1"/>
</dbReference>
<dbReference type="InterPro" id="IPR015860">
    <property type="entry name" value="ABC_transpr_TagH-like"/>
</dbReference>
<keyword evidence="2" id="KW-0813">Transport</keyword>
<dbReference type="EMBL" id="JAULJQ010000005">
    <property type="protein sequence ID" value="MDO2409405.1"/>
    <property type="molecule type" value="Genomic_DNA"/>
</dbReference>
<evidence type="ECO:0000256" key="4">
    <source>
        <dbReference type="ARBA" id="ARBA00022840"/>
    </source>
</evidence>
<evidence type="ECO:0000256" key="2">
    <source>
        <dbReference type="ARBA" id="ARBA00022448"/>
    </source>
</evidence>
<evidence type="ECO:0000313" key="7">
    <source>
        <dbReference type="Proteomes" id="UP001171111"/>
    </source>
</evidence>
<dbReference type="CDD" id="cd03220">
    <property type="entry name" value="ABC_KpsT_Wzt"/>
    <property type="match status" value="1"/>
</dbReference>
<dbReference type="InterPro" id="IPR050683">
    <property type="entry name" value="Bact_Polysacc_Export_ATP-bd"/>
</dbReference>
<feature type="domain" description="ABC transporter" evidence="5">
    <location>
        <begin position="23"/>
        <end position="243"/>
    </location>
</feature>
<name>A0ABT8T804_9BACT</name>
<proteinExistence type="inferred from homology"/>
<dbReference type="CDD" id="cd10147">
    <property type="entry name" value="Wzt_C-like"/>
    <property type="match status" value="1"/>
</dbReference>